<dbReference type="SUPFAM" id="SSF52540">
    <property type="entry name" value="P-loop containing nucleoside triphosphate hydrolases"/>
    <property type="match status" value="1"/>
</dbReference>
<dbReference type="Proteomes" id="UP000029507">
    <property type="component" value="Chromosome"/>
</dbReference>
<dbReference type="EMBL" id="CP009286">
    <property type="protein sequence ID" value="AIQ62430.1"/>
    <property type="molecule type" value="Genomic_DNA"/>
</dbReference>
<feature type="coiled-coil region" evidence="1">
    <location>
        <begin position="331"/>
        <end position="358"/>
    </location>
</feature>
<dbReference type="STRING" id="169760.PSTEL_04220"/>
<keyword evidence="3" id="KW-1185">Reference proteome</keyword>
<name>A0A089LQT1_9BACL</name>
<dbReference type="InterPro" id="IPR027417">
    <property type="entry name" value="P-loop_NTPase"/>
</dbReference>
<reference evidence="2 3" key="1">
    <citation type="submission" date="2014-08" db="EMBL/GenBank/DDBJ databases">
        <title>Comparative genomics of the Paenibacillus odorifer group.</title>
        <authorList>
            <person name="den Bakker H.C."/>
            <person name="Tsai Y.-C."/>
            <person name="Martin N."/>
            <person name="Korlach J."/>
            <person name="Wiedmann M."/>
        </authorList>
    </citation>
    <scope>NUCLEOTIDE SEQUENCE [LARGE SCALE GENOMIC DNA]</scope>
    <source>
        <strain evidence="2 3">DSM 14472</strain>
    </source>
</reference>
<gene>
    <name evidence="2" type="ORF">PSTEL_04220</name>
</gene>
<dbReference type="KEGG" id="pste:PSTEL_04220"/>
<dbReference type="OrthoDB" id="1550809at2"/>
<sequence length="486" mass="55218">MRIVSLQVNANQLTLIGDNHKVFLFEQNVNLVLSTKNSVGKTTLLRLLMYALGYPIPSTRGIRFSEYETVLTVVGANNEIFVLTRNRDYIEVLHNKVDKGYSLPVEQNELHSLIYGITNLEVVDNLLGAFFLDQEKGWTLLNRGKVIGNIRFSIESLLRGLSNRTNDELAQRHAVVKREIQKYKHMLDIAAYKAEINRLGETSFIDSPADDIENALEVLYCERKPLEKELSRIKSVIRKNTNFEKFITSFGLRVKAPNGDEVPVNKDTLIGFGDTADLLVARQKINYEQLAAIDRKIALLKAQQDDEAMLVDVKTGLQQFDSEIAKINVDALATQKIIAKLEQERKLLEQRVINSVKHDNPLISELHQLISSYAARLGLDERYISAKNDYIFTNDLKSLSGAIYHKVVFAFKISYVKLIQQHTGLYLPLILDSPSGREVSVENINEMMTILAEDYADHQIIIASIYNSYAFPNKNTIVLQDRMLPF</sequence>
<dbReference type="AlphaFoldDB" id="A0A089LQT1"/>
<dbReference type="Gene3D" id="3.40.50.300">
    <property type="entry name" value="P-loop containing nucleotide triphosphate hydrolases"/>
    <property type="match status" value="1"/>
</dbReference>
<evidence type="ECO:0000256" key="1">
    <source>
        <dbReference type="SAM" id="Coils"/>
    </source>
</evidence>
<evidence type="ECO:0000313" key="3">
    <source>
        <dbReference type="Proteomes" id="UP000029507"/>
    </source>
</evidence>
<keyword evidence="1" id="KW-0175">Coiled coil</keyword>
<protein>
    <recommendedName>
        <fullName evidence="4">Rad50/SbcC-type AAA domain-containing protein</fullName>
    </recommendedName>
</protein>
<accession>A0A089LQT1</accession>
<proteinExistence type="predicted"/>
<evidence type="ECO:0008006" key="4">
    <source>
        <dbReference type="Google" id="ProtNLM"/>
    </source>
</evidence>
<organism evidence="2 3">
    <name type="scientific">Paenibacillus stellifer</name>
    <dbReference type="NCBI Taxonomy" id="169760"/>
    <lineage>
        <taxon>Bacteria</taxon>
        <taxon>Bacillati</taxon>
        <taxon>Bacillota</taxon>
        <taxon>Bacilli</taxon>
        <taxon>Bacillales</taxon>
        <taxon>Paenibacillaceae</taxon>
        <taxon>Paenibacillus</taxon>
    </lineage>
</organism>
<evidence type="ECO:0000313" key="2">
    <source>
        <dbReference type="EMBL" id="AIQ62430.1"/>
    </source>
</evidence>
<dbReference type="HOGENOM" id="CLU_558867_0_0_9"/>